<comment type="caution">
    <text evidence="2">The sequence shown here is derived from an EMBL/GenBank/DDBJ whole genome shotgun (WGS) entry which is preliminary data.</text>
</comment>
<dbReference type="EMBL" id="NEVH01019401">
    <property type="protein sequence ID" value="PNF22458.1"/>
    <property type="molecule type" value="Genomic_DNA"/>
</dbReference>
<keyword evidence="3" id="KW-1185">Reference proteome</keyword>
<protein>
    <recommendedName>
        <fullName evidence="1">PiggyBac transposable element-derived protein domain-containing protein</fullName>
    </recommendedName>
</protein>
<dbReference type="PANTHER" id="PTHR46599:SF3">
    <property type="entry name" value="PIGGYBAC TRANSPOSABLE ELEMENT-DERIVED PROTEIN 4"/>
    <property type="match status" value="1"/>
</dbReference>
<accession>A0A2J7Q1J1</accession>
<organism evidence="2 3">
    <name type="scientific">Cryptotermes secundus</name>
    <dbReference type="NCBI Taxonomy" id="105785"/>
    <lineage>
        <taxon>Eukaryota</taxon>
        <taxon>Metazoa</taxon>
        <taxon>Ecdysozoa</taxon>
        <taxon>Arthropoda</taxon>
        <taxon>Hexapoda</taxon>
        <taxon>Insecta</taxon>
        <taxon>Pterygota</taxon>
        <taxon>Neoptera</taxon>
        <taxon>Polyneoptera</taxon>
        <taxon>Dictyoptera</taxon>
        <taxon>Blattodea</taxon>
        <taxon>Blattoidea</taxon>
        <taxon>Termitoidae</taxon>
        <taxon>Kalotermitidae</taxon>
        <taxon>Cryptotermitinae</taxon>
        <taxon>Cryptotermes</taxon>
    </lineage>
</organism>
<feature type="domain" description="PiggyBac transposable element-derived protein" evidence="1">
    <location>
        <begin position="1"/>
        <end position="136"/>
    </location>
</feature>
<dbReference type="InterPro" id="IPR029526">
    <property type="entry name" value="PGBD"/>
</dbReference>
<dbReference type="Pfam" id="PF13843">
    <property type="entry name" value="DDE_Tnp_1_7"/>
    <property type="match status" value="1"/>
</dbReference>
<reference evidence="2 3" key="1">
    <citation type="submission" date="2017-12" db="EMBL/GenBank/DDBJ databases">
        <title>Hemimetabolous genomes reveal molecular basis of termite eusociality.</title>
        <authorList>
            <person name="Harrison M.C."/>
            <person name="Jongepier E."/>
            <person name="Robertson H.M."/>
            <person name="Arning N."/>
            <person name="Bitard-Feildel T."/>
            <person name="Chao H."/>
            <person name="Childers C.P."/>
            <person name="Dinh H."/>
            <person name="Doddapaneni H."/>
            <person name="Dugan S."/>
            <person name="Gowin J."/>
            <person name="Greiner C."/>
            <person name="Han Y."/>
            <person name="Hu H."/>
            <person name="Hughes D.S.T."/>
            <person name="Huylmans A.-K."/>
            <person name="Kemena C."/>
            <person name="Kremer L.P.M."/>
            <person name="Lee S.L."/>
            <person name="Lopez-Ezquerra A."/>
            <person name="Mallet L."/>
            <person name="Monroy-Kuhn J.M."/>
            <person name="Moser A."/>
            <person name="Murali S.C."/>
            <person name="Muzny D.M."/>
            <person name="Otani S."/>
            <person name="Piulachs M.-D."/>
            <person name="Poelchau M."/>
            <person name="Qu J."/>
            <person name="Schaub F."/>
            <person name="Wada-Katsumata A."/>
            <person name="Worley K.C."/>
            <person name="Xie Q."/>
            <person name="Ylla G."/>
            <person name="Poulsen M."/>
            <person name="Gibbs R.A."/>
            <person name="Schal C."/>
            <person name="Richards S."/>
            <person name="Belles X."/>
            <person name="Korb J."/>
            <person name="Bornberg-Bauer E."/>
        </authorList>
    </citation>
    <scope>NUCLEOTIDE SEQUENCE [LARGE SCALE GENOMIC DNA]</scope>
    <source>
        <tissue evidence="2">Whole body</tissue>
    </source>
</reference>
<evidence type="ECO:0000313" key="3">
    <source>
        <dbReference type="Proteomes" id="UP000235965"/>
    </source>
</evidence>
<dbReference type="STRING" id="105785.A0A2J7Q1J1"/>
<dbReference type="InParanoid" id="A0A2J7Q1J1"/>
<evidence type="ECO:0000313" key="2">
    <source>
        <dbReference type="EMBL" id="PNF22458.1"/>
    </source>
</evidence>
<sequence>YYSSVATAEHLFSRKVRVCGTIRVNRGLPPDLKEKCKRLKRGETTFRRKGDILLQSWRDARVVNMISAIHNSSMVDVQRRHGQVKKPICISVYNIFMKGVDRADQYLAYYSLPRKTIKWIKRVALWVINCAIFNSFLVYKNLTPFLMNVAKAWATDQMVVTERESDTDLVRPCPSTPTPLRPHVDPPGQLSGDMWIHTLVKIVKSEHSKRKHPSRQCRVCTVHKKRSTTVYICKFCVMPLHKGECFQKYHTLKHF</sequence>
<proteinExistence type="predicted"/>
<dbReference type="PANTHER" id="PTHR46599">
    <property type="entry name" value="PIGGYBAC TRANSPOSABLE ELEMENT-DERIVED PROTEIN 4"/>
    <property type="match status" value="1"/>
</dbReference>
<evidence type="ECO:0000259" key="1">
    <source>
        <dbReference type="Pfam" id="PF13843"/>
    </source>
</evidence>
<dbReference type="AlphaFoldDB" id="A0A2J7Q1J1"/>
<name>A0A2J7Q1J1_9NEOP</name>
<feature type="non-terminal residue" evidence="2">
    <location>
        <position position="1"/>
    </location>
</feature>
<dbReference type="Proteomes" id="UP000235965">
    <property type="component" value="Unassembled WGS sequence"/>
</dbReference>
<gene>
    <name evidence="2" type="ORF">B7P43_G15314</name>
</gene>